<dbReference type="FunFam" id="1.20.1250.20:FF:000049">
    <property type="entry name" value="Solute carrier family 15 member 2"/>
    <property type="match status" value="1"/>
</dbReference>
<evidence type="ECO:0000256" key="1">
    <source>
        <dbReference type="ARBA" id="ARBA00004141"/>
    </source>
</evidence>
<comment type="subcellular location">
    <subcellularLocation>
        <location evidence="1">Membrane</location>
        <topology evidence="1">Multi-pass membrane protein</topology>
    </subcellularLocation>
</comment>
<evidence type="ECO:0000256" key="8">
    <source>
        <dbReference type="ARBA" id="ARBA00023136"/>
    </source>
</evidence>
<name>R4FN44_RHOPR</name>
<evidence type="ECO:0000256" key="4">
    <source>
        <dbReference type="ARBA" id="ARBA00022692"/>
    </source>
</evidence>
<keyword evidence="7 11" id="KW-1133">Transmembrane helix</keyword>
<feature type="transmembrane region" description="Helical" evidence="11">
    <location>
        <begin position="105"/>
        <end position="127"/>
    </location>
</feature>
<reference evidence="12" key="1">
    <citation type="submission" date="2013-04" db="EMBL/GenBank/DDBJ databases">
        <title>An insight into the transcriptome of the digestive tract of the blood sucking bug, Rhodnius prolixus.</title>
        <authorList>
            <person name="Ribeiro J.M.C."/>
            <person name="Genta F.A."/>
            <person name="Sorgine M.H.F."/>
            <person name="Paiva-Silva G.O."/>
            <person name="Majerowicz D."/>
            <person name="Medeiros M."/>
            <person name="Koerich L."/>
            <person name="Terra W.R."/>
            <person name="Ferreira C."/>
            <person name="Pimentel A.C."/>
            <person name="Bisch P.M."/>
            <person name="Diniz M.M.P."/>
            <person name="Nascimento R."/>
            <person name="Salmon D."/>
            <person name="Silber A.M."/>
            <person name="Alves M."/>
            <person name="Oliveira M.F."/>
            <person name="Gondim K.C."/>
            <person name="Silva Neto M.A.C."/>
            <person name="Atella G.C."/>
            <person name="Araujo H."/>
            <person name="Dias F.S."/>
            <person name="Polycarpo C.R."/>
            <person name="Fampa P."/>
            <person name="Melo A.C."/>
            <person name="Tanaka A.S."/>
            <person name="Balczun C."/>
            <person name="Oliveira J.H.M."/>
            <person name="Goncalves R."/>
            <person name="Lazoski C."/>
            <person name="Pereira M.A."/>
            <person name="Rivera-Pomar R."/>
            <person name="Diambra L."/>
            <person name="Schaub G.A."/>
            <person name="Garcia E.S."/>
            <person name="Azambuja P."/>
            <person name="Braz G.R.C."/>
            <person name="Oliveira P.L."/>
        </authorList>
    </citation>
    <scope>NUCLEOTIDE SEQUENCE</scope>
</reference>
<dbReference type="EMBL" id="GAHY01001459">
    <property type="protein sequence ID" value="JAA76051.1"/>
    <property type="molecule type" value="mRNA"/>
</dbReference>
<dbReference type="InterPro" id="IPR000109">
    <property type="entry name" value="POT_fam"/>
</dbReference>
<keyword evidence="5" id="KW-0571">Peptide transport</keyword>
<feature type="transmembrane region" description="Helical" evidence="11">
    <location>
        <begin position="662"/>
        <end position="681"/>
    </location>
</feature>
<comment type="similarity">
    <text evidence="2">Belongs to the major facilitator superfamily. Proton-dependent oligopeptide transporter (POT/PTR) (TC 2.A.17) family.</text>
</comment>
<dbReference type="AlphaFoldDB" id="R4FN44"/>
<evidence type="ECO:0000256" key="7">
    <source>
        <dbReference type="ARBA" id="ARBA00022989"/>
    </source>
</evidence>
<feature type="transmembrane region" description="Helical" evidence="11">
    <location>
        <begin position="336"/>
        <end position="357"/>
    </location>
</feature>
<keyword evidence="8 11" id="KW-0472">Membrane</keyword>
<evidence type="ECO:0000256" key="3">
    <source>
        <dbReference type="ARBA" id="ARBA00022448"/>
    </source>
</evidence>
<feature type="transmembrane region" description="Helical" evidence="11">
    <location>
        <begin position="630"/>
        <end position="650"/>
    </location>
</feature>
<dbReference type="GO" id="GO:0006857">
    <property type="term" value="P:oligopeptide transport"/>
    <property type="evidence" value="ECO:0007669"/>
    <property type="project" value="InterPro"/>
</dbReference>
<dbReference type="PROSITE" id="PS01022">
    <property type="entry name" value="PTR2_1"/>
    <property type="match status" value="1"/>
</dbReference>
<evidence type="ECO:0000313" key="12">
    <source>
        <dbReference type="EMBL" id="JAA76051.1"/>
    </source>
</evidence>
<evidence type="ECO:0000256" key="6">
    <source>
        <dbReference type="ARBA" id="ARBA00022927"/>
    </source>
</evidence>
<dbReference type="SUPFAM" id="SSF103473">
    <property type="entry name" value="MFS general substrate transporter"/>
    <property type="match status" value="2"/>
</dbReference>
<evidence type="ECO:0000256" key="9">
    <source>
        <dbReference type="ARBA" id="ARBA00078114"/>
    </source>
</evidence>
<dbReference type="CDD" id="cd17347">
    <property type="entry name" value="MFS_SLC15A1_2_like"/>
    <property type="match status" value="1"/>
</dbReference>
<dbReference type="Gene3D" id="1.20.1250.20">
    <property type="entry name" value="MFS general substrate transporter like domains"/>
    <property type="match status" value="2"/>
</dbReference>
<dbReference type="VEuPathDB" id="VectorBase:RPRC007742"/>
<accession>R4FN44</accession>
<feature type="transmembrane region" description="Helical" evidence="11">
    <location>
        <begin position="287"/>
        <end position="305"/>
    </location>
</feature>
<sequence length="721" mass="81596">MNGAHVNNKGDTVVMSSLPEKPPPKYEEEKLKYPKSVFFIIGNEFCERFSYYGMRTILSLYLSQALRYSETTSTVIYHTFVMLCYFTPVLGGIMADSWLGKYKTILYVSIFYALGNIVLSVSSISILNIPHATLSLVGLFLIASGTGGIKPCVSSFGGDQFVLPQQESQLQRFFSVFYFSINAGSVLSCFLTPLLREEVKCFGQENCYPLAFGIPAALMCLSLVIFICGKPLYKIRKPNGNIAMDVAKCVSHALVRKVQTQKMEKKNHWLDYAAPKCSLKLIEDTKILMRIIFLFTPTIIFWALYDQQGSKWTFQANNMDGSINGWFTVQPDQMQTINPVLCLIFIPIFESAIYPFFHKIRLIRTPLQKLSWGGILAAVAFLISGFLELQIEKDKAIVPNVGEAQLRFYNTFNCPIHIELPDVHVNHTLAALDTTEFLHLTVSDKKILSIEAYIDKSCDNNSSSLYSGKVELRSKEISSYIFTSPLSLQILNITGSGEVQKSNQGFPKLKILYSQKESLEVQLKGPTNPTIHVNNYQSLVTEIKERGKYYVIVNGKNMNKSIELLPGGFYTYLITNKDQDGKLLTITRPNSVNLMWQLPQYFVITFAEIMFSITGLEFSFTQSPDSMKSVISSIWLLTDSFGNIIVLIVAGMKIFDSQAYEFFLFAGLMTIVMILFILIAMRYKYVEVKSEENETEDSRSKKWKKNVISPFCIKLCVYICT</sequence>
<dbReference type="GO" id="GO:0016020">
    <property type="term" value="C:membrane"/>
    <property type="evidence" value="ECO:0007669"/>
    <property type="project" value="UniProtKB-SubCell"/>
</dbReference>
<dbReference type="PANTHER" id="PTHR11654">
    <property type="entry name" value="OLIGOPEPTIDE TRANSPORTER-RELATED"/>
    <property type="match status" value="1"/>
</dbReference>
<dbReference type="HOGENOM" id="CLU_004790_3_0_1"/>
<dbReference type="InterPro" id="IPR036259">
    <property type="entry name" value="MFS_trans_sf"/>
</dbReference>
<feature type="transmembrane region" description="Helical" evidence="11">
    <location>
        <begin position="208"/>
        <end position="228"/>
    </location>
</feature>
<feature type="transmembrane region" description="Helical" evidence="11">
    <location>
        <begin position="369"/>
        <end position="387"/>
    </location>
</feature>
<evidence type="ECO:0000256" key="2">
    <source>
        <dbReference type="ARBA" id="ARBA00005982"/>
    </source>
</evidence>
<feature type="transmembrane region" description="Helical" evidence="11">
    <location>
        <begin position="75"/>
        <end position="93"/>
    </location>
</feature>
<dbReference type="GO" id="GO:0015031">
    <property type="term" value="P:protein transport"/>
    <property type="evidence" value="ECO:0007669"/>
    <property type="project" value="UniProtKB-KW"/>
</dbReference>
<dbReference type="Pfam" id="PF00854">
    <property type="entry name" value="PTR2"/>
    <property type="match status" value="2"/>
</dbReference>
<evidence type="ECO:0000256" key="11">
    <source>
        <dbReference type="SAM" id="Phobius"/>
    </source>
</evidence>
<dbReference type="GO" id="GO:0022857">
    <property type="term" value="F:transmembrane transporter activity"/>
    <property type="evidence" value="ECO:0007669"/>
    <property type="project" value="InterPro"/>
</dbReference>
<organism evidence="12">
    <name type="scientific">Rhodnius prolixus</name>
    <name type="common">Triatomid bug</name>
    <dbReference type="NCBI Taxonomy" id="13249"/>
    <lineage>
        <taxon>Eukaryota</taxon>
        <taxon>Metazoa</taxon>
        <taxon>Ecdysozoa</taxon>
        <taxon>Arthropoda</taxon>
        <taxon>Hexapoda</taxon>
        <taxon>Insecta</taxon>
        <taxon>Pterygota</taxon>
        <taxon>Neoptera</taxon>
        <taxon>Paraneoptera</taxon>
        <taxon>Hemiptera</taxon>
        <taxon>Heteroptera</taxon>
        <taxon>Panheteroptera</taxon>
        <taxon>Cimicomorpha</taxon>
        <taxon>Reduviidae</taxon>
        <taxon>Triatominae</taxon>
        <taxon>Rhodnius</taxon>
    </lineage>
</organism>
<protein>
    <recommendedName>
        <fullName evidence="9">Oligopeptide transporter 1</fullName>
    </recommendedName>
</protein>
<evidence type="ECO:0000256" key="5">
    <source>
        <dbReference type="ARBA" id="ARBA00022856"/>
    </source>
</evidence>
<keyword evidence="3" id="KW-0813">Transport</keyword>
<dbReference type="InterPro" id="IPR018456">
    <property type="entry name" value="PTR2_symporter_CS"/>
</dbReference>
<feature type="region of interest" description="Disordered" evidence="10">
    <location>
        <begin position="1"/>
        <end position="27"/>
    </location>
</feature>
<keyword evidence="4 11" id="KW-0812">Transmembrane</keyword>
<keyword evidence="6" id="KW-0653">Protein transport</keyword>
<feature type="transmembrane region" description="Helical" evidence="11">
    <location>
        <begin position="173"/>
        <end position="196"/>
    </location>
</feature>
<feature type="transmembrane region" description="Helical" evidence="11">
    <location>
        <begin position="598"/>
        <end position="618"/>
    </location>
</feature>
<evidence type="ECO:0000256" key="10">
    <source>
        <dbReference type="SAM" id="MobiDB-lite"/>
    </source>
</evidence>
<proteinExistence type="evidence at transcript level"/>